<dbReference type="PANTHER" id="PTHR41247:SF1">
    <property type="entry name" value="HTH-TYPE TRANSCRIPTIONAL REPRESSOR YCNK"/>
    <property type="match status" value="1"/>
</dbReference>
<dbReference type="Pfam" id="PF05573">
    <property type="entry name" value="NosL"/>
    <property type="match status" value="1"/>
</dbReference>
<gene>
    <name evidence="2" type="ORF">KP001_02175</name>
</gene>
<dbReference type="EMBL" id="CP077683">
    <property type="protein sequence ID" value="QXE91373.1"/>
    <property type="molecule type" value="Genomic_DNA"/>
</dbReference>
<evidence type="ECO:0000313" key="3">
    <source>
        <dbReference type="Proteomes" id="UP000683559"/>
    </source>
</evidence>
<name>A0ABX8LMC1_9BACT</name>
<feature type="chain" id="PRO_5045502294" evidence="1">
    <location>
        <begin position="25"/>
        <end position="161"/>
    </location>
</feature>
<organism evidence="2 3">
    <name type="scientific">Geomonas subterranea</name>
    <dbReference type="NCBI Taxonomy" id="2847989"/>
    <lineage>
        <taxon>Bacteria</taxon>
        <taxon>Pseudomonadati</taxon>
        <taxon>Thermodesulfobacteriota</taxon>
        <taxon>Desulfuromonadia</taxon>
        <taxon>Geobacterales</taxon>
        <taxon>Geobacteraceae</taxon>
        <taxon>Geomonas</taxon>
    </lineage>
</organism>
<proteinExistence type="predicted"/>
<dbReference type="RefSeq" id="WP_217287958.1">
    <property type="nucleotide sequence ID" value="NZ_CP077683.1"/>
</dbReference>
<dbReference type="PANTHER" id="PTHR41247">
    <property type="entry name" value="HTH-TYPE TRANSCRIPTIONAL REPRESSOR YCNK"/>
    <property type="match status" value="1"/>
</dbReference>
<evidence type="ECO:0000256" key="1">
    <source>
        <dbReference type="SAM" id="SignalP"/>
    </source>
</evidence>
<accession>A0ABX8LMC1</accession>
<keyword evidence="3" id="KW-1185">Reference proteome</keyword>
<dbReference type="Proteomes" id="UP000683559">
    <property type="component" value="Chromosome"/>
</dbReference>
<protein>
    <submittedName>
        <fullName evidence="2">Nitrous oxide reductase accessory protein NosL</fullName>
    </submittedName>
</protein>
<feature type="signal peptide" evidence="1">
    <location>
        <begin position="1"/>
        <end position="24"/>
    </location>
</feature>
<reference evidence="2 3" key="1">
    <citation type="submission" date="2021-06" db="EMBL/GenBank/DDBJ databases">
        <title>Gemonas diversity in paddy soil.</title>
        <authorList>
            <person name="Liu G."/>
        </authorList>
    </citation>
    <scope>NUCLEOTIDE SEQUENCE [LARGE SCALE GENOMIC DNA]</scope>
    <source>
        <strain evidence="2 3">RG2</strain>
    </source>
</reference>
<evidence type="ECO:0000313" key="2">
    <source>
        <dbReference type="EMBL" id="QXE91373.1"/>
    </source>
</evidence>
<dbReference type="InterPro" id="IPR008719">
    <property type="entry name" value="N2O_reductase_NosL"/>
</dbReference>
<sequence>MTKKTLFISFIITALLSSATLAMAAAGKPRKPGPTDKCAVCGMFVANYANFAAQVHLKDGKVLYFDGSKDLFRFYHEVPRYAPGRKAGDVAAVFVTGYYDATLIDGTTAFYVIGSDVAGPMGSELIPFAKEADAREFLKDHHGRKIVRFREVTPAVLAQVR</sequence>
<keyword evidence="1" id="KW-0732">Signal</keyword>